<dbReference type="EMBL" id="BAABHC010000016">
    <property type="protein sequence ID" value="GAA4435638.1"/>
    <property type="molecule type" value="Genomic_DNA"/>
</dbReference>
<accession>A0ABP8LSS2</accession>
<dbReference type="InterPro" id="IPR037171">
    <property type="entry name" value="NagB/RpiA_transferase-like"/>
</dbReference>
<gene>
    <name evidence="3" type="ORF">GCM10023188_27770</name>
</gene>
<evidence type="ECO:0000313" key="3">
    <source>
        <dbReference type="EMBL" id="GAA4435638.1"/>
    </source>
</evidence>
<proteinExistence type="predicted"/>
<dbReference type="PROSITE" id="PS01161">
    <property type="entry name" value="GLC_GALNAC_ISOMERASE"/>
    <property type="match status" value="1"/>
</dbReference>
<keyword evidence="3" id="KW-0413">Isomerase</keyword>
<protein>
    <submittedName>
        <fullName evidence="3">Galactosamine-6-phosphate isomerase</fullName>
    </submittedName>
</protein>
<dbReference type="InterPro" id="IPR018321">
    <property type="entry name" value="Glucosamine6P_isomerase_CS"/>
</dbReference>
<dbReference type="GO" id="GO:0016853">
    <property type="term" value="F:isomerase activity"/>
    <property type="evidence" value="ECO:0007669"/>
    <property type="project" value="UniProtKB-KW"/>
</dbReference>
<sequence>MNLQYYSDYTSMSLNAAQTVYAAIQARPNLVLCAATGNSPTGLYLQLQRYYAAKSEDFDQLRVLKLDEWGGLYAAHPATCEYYLQHHLIQPLRISEERYFGFDANTQYPEKECSRMQQVLAENPIDLCVLGMGVNGHLGLNEPAEELADHCHVAKLAPTTLNHTMVAALETKPVFGLTLGIQDILAASHIILLIAGSGKEKATQQLLAGKVTNEYPATYLCTHPKVDCLVLE</sequence>
<evidence type="ECO:0000256" key="1">
    <source>
        <dbReference type="ARBA" id="ARBA00022801"/>
    </source>
</evidence>
<dbReference type="Proteomes" id="UP001500552">
    <property type="component" value="Unassembled WGS sequence"/>
</dbReference>
<dbReference type="PANTHER" id="PTHR11280">
    <property type="entry name" value="GLUCOSAMINE-6-PHOSPHATE ISOMERASE"/>
    <property type="match status" value="1"/>
</dbReference>
<name>A0ABP8LSS2_9BACT</name>
<dbReference type="PANTHER" id="PTHR11280:SF5">
    <property type="entry name" value="GLUCOSAMINE-6-PHOSPHATE ISOMERASE"/>
    <property type="match status" value="1"/>
</dbReference>
<keyword evidence="4" id="KW-1185">Reference proteome</keyword>
<evidence type="ECO:0000313" key="4">
    <source>
        <dbReference type="Proteomes" id="UP001500552"/>
    </source>
</evidence>
<comment type="caution">
    <text evidence="3">The sequence shown here is derived from an EMBL/GenBank/DDBJ whole genome shotgun (WGS) entry which is preliminary data.</text>
</comment>
<dbReference type="InterPro" id="IPR004547">
    <property type="entry name" value="Glucosamine6P_isomerase"/>
</dbReference>
<reference evidence="4" key="1">
    <citation type="journal article" date="2019" name="Int. J. Syst. Evol. Microbiol.">
        <title>The Global Catalogue of Microorganisms (GCM) 10K type strain sequencing project: providing services to taxonomists for standard genome sequencing and annotation.</title>
        <authorList>
            <consortium name="The Broad Institute Genomics Platform"/>
            <consortium name="The Broad Institute Genome Sequencing Center for Infectious Disease"/>
            <person name="Wu L."/>
            <person name="Ma J."/>
        </authorList>
    </citation>
    <scope>NUCLEOTIDE SEQUENCE [LARGE SCALE GENOMIC DNA]</scope>
    <source>
        <strain evidence="4">JCM 17926</strain>
    </source>
</reference>
<keyword evidence="1" id="KW-0378">Hydrolase</keyword>
<dbReference type="Gene3D" id="3.40.50.1360">
    <property type="match status" value="1"/>
</dbReference>
<dbReference type="Pfam" id="PF01182">
    <property type="entry name" value="Glucosamine_iso"/>
    <property type="match status" value="1"/>
</dbReference>
<dbReference type="SUPFAM" id="SSF100950">
    <property type="entry name" value="NagB/RpiA/CoA transferase-like"/>
    <property type="match status" value="1"/>
</dbReference>
<dbReference type="InterPro" id="IPR006148">
    <property type="entry name" value="Glc/Gal-6P_isomerase"/>
</dbReference>
<evidence type="ECO:0000259" key="2">
    <source>
        <dbReference type="Pfam" id="PF01182"/>
    </source>
</evidence>
<organism evidence="3 4">
    <name type="scientific">Pontibacter saemangeumensis</name>
    <dbReference type="NCBI Taxonomy" id="1084525"/>
    <lineage>
        <taxon>Bacteria</taxon>
        <taxon>Pseudomonadati</taxon>
        <taxon>Bacteroidota</taxon>
        <taxon>Cytophagia</taxon>
        <taxon>Cytophagales</taxon>
        <taxon>Hymenobacteraceae</taxon>
        <taxon>Pontibacter</taxon>
    </lineage>
</organism>
<feature type="domain" description="Glucosamine/galactosamine-6-phosphate isomerase" evidence="2">
    <location>
        <begin position="15"/>
        <end position="221"/>
    </location>
</feature>